<proteinExistence type="predicted"/>
<reference evidence="2" key="2">
    <citation type="submission" date="2025-09" db="UniProtKB">
        <authorList>
            <consortium name="Ensembl"/>
        </authorList>
    </citation>
    <scope>IDENTIFICATION</scope>
</reference>
<dbReference type="Pfam" id="PF15982">
    <property type="entry name" value="TMEM135_C_rich"/>
    <property type="match status" value="1"/>
</dbReference>
<dbReference type="Ensembl" id="ENSPSTT00000007516.1">
    <property type="protein sequence ID" value="ENSPSTP00000007161.1"/>
    <property type="gene ID" value="ENSPSTG00000005067.1"/>
</dbReference>
<protein>
    <recommendedName>
        <fullName evidence="1">Transmembrane protein 135 N-terminal domain-containing protein</fullName>
    </recommendedName>
</protein>
<evidence type="ECO:0000313" key="2">
    <source>
        <dbReference type="Ensembl" id="ENSPSTP00000007161.1"/>
    </source>
</evidence>
<feature type="domain" description="Transmembrane protein 135 N-terminal" evidence="1">
    <location>
        <begin position="9"/>
        <end position="49"/>
    </location>
</feature>
<sequence>MAALSKSIPHSCYEIGHTWHPRCSVAVLHVTQGALAESLRIYGTLYLVGGRGGGGQRSGGAWAMGEKEVFGKGLGQVTIMSLAAVSVPCAWCCWWHLGNGIVVNQCLRIKEVPLCNKETRLKEYIKA</sequence>
<organism evidence="2 3">
    <name type="scientific">Pavo cristatus</name>
    <name type="common">Indian peafowl</name>
    <name type="synonym">Blue peafowl</name>
    <dbReference type="NCBI Taxonomy" id="9049"/>
    <lineage>
        <taxon>Eukaryota</taxon>
        <taxon>Metazoa</taxon>
        <taxon>Chordata</taxon>
        <taxon>Craniata</taxon>
        <taxon>Vertebrata</taxon>
        <taxon>Euteleostomi</taxon>
        <taxon>Archelosauria</taxon>
        <taxon>Archosauria</taxon>
        <taxon>Dinosauria</taxon>
        <taxon>Saurischia</taxon>
        <taxon>Theropoda</taxon>
        <taxon>Coelurosauria</taxon>
        <taxon>Aves</taxon>
        <taxon>Neognathae</taxon>
        <taxon>Galloanserae</taxon>
        <taxon>Galliformes</taxon>
        <taxon>Phasianidae</taxon>
        <taxon>Phasianinae</taxon>
        <taxon>Pavo</taxon>
    </lineage>
</organism>
<name>A0A8C9L7Q0_PAVCR</name>
<evidence type="ECO:0000313" key="3">
    <source>
        <dbReference type="Proteomes" id="UP000694428"/>
    </source>
</evidence>
<reference evidence="2" key="1">
    <citation type="submission" date="2025-08" db="UniProtKB">
        <authorList>
            <consortium name="Ensembl"/>
        </authorList>
    </citation>
    <scope>IDENTIFICATION</scope>
</reference>
<dbReference type="Proteomes" id="UP000694428">
    <property type="component" value="Unplaced"/>
</dbReference>
<dbReference type="InterPro" id="IPR031926">
    <property type="entry name" value="TMEM135_N"/>
</dbReference>
<evidence type="ECO:0000259" key="1">
    <source>
        <dbReference type="Pfam" id="PF15982"/>
    </source>
</evidence>
<accession>A0A8C9L7Q0</accession>
<dbReference type="AlphaFoldDB" id="A0A8C9L7Q0"/>
<keyword evidence="3" id="KW-1185">Reference proteome</keyword>